<proteinExistence type="predicted"/>
<evidence type="ECO:0000313" key="1">
    <source>
        <dbReference type="EMBL" id="RVW98159.1"/>
    </source>
</evidence>
<dbReference type="EMBL" id="QGNW01000095">
    <property type="protein sequence ID" value="RVW98159.1"/>
    <property type="molecule type" value="Genomic_DNA"/>
</dbReference>
<dbReference type="AlphaFoldDB" id="A0A438IN74"/>
<gene>
    <name evidence="1" type="ORF">CK203_031908</name>
</gene>
<sequence>MTSKRPASSSNVIFDSSLVNFGGNGGFEKSVHHITVHKLNGKNYLQWSQLVMMYICGRGKDDYITDRHSRTFLFYKTTKEIWDAAKETFSDSENAAEVFEIQKPASRITTTRPQRDPILQHFLPNIGKKLDVFEEMEWDCVRDSIKYHKIMEKERIFTFLVGLNSIRISMKSEEGILALSHSHHFERHVLKSDKKRVERRS</sequence>
<name>A0A438IN74_VITVI</name>
<reference evidence="1 2" key="1">
    <citation type="journal article" date="2018" name="PLoS Genet.">
        <title>Population sequencing reveals clonal diversity and ancestral inbreeding in the grapevine cultivar Chardonnay.</title>
        <authorList>
            <person name="Roach M.J."/>
            <person name="Johnson D.L."/>
            <person name="Bohlmann J."/>
            <person name="van Vuuren H.J."/>
            <person name="Jones S.J."/>
            <person name="Pretorius I.S."/>
            <person name="Schmidt S.A."/>
            <person name="Borneman A.R."/>
        </authorList>
    </citation>
    <scope>NUCLEOTIDE SEQUENCE [LARGE SCALE GENOMIC DNA]</scope>
    <source>
        <strain evidence="2">cv. Chardonnay</strain>
        <tissue evidence="1">Leaf</tissue>
    </source>
</reference>
<accession>A0A438IN74</accession>
<evidence type="ECO:0008006" key="3">
    <source>
        <dbReference type="Google" id="ProtNLM"/>
    </source>
</evidence>
<organism evidence="1 2">
    <name type="scientific">Vitis vinifera</name>
    <name type="common">Grape</name>
    <dbReference type="NCBI Taxonomy" id="29760"/>
    <lineage>
        <taxon>Eukaryota</taxon>
        <taxon>Viridiplantae</taxon>
        <taxon>Streptophyta</taxon>
        <taxon>Embryophyta</taxon>
        <taxon>Tracheophyta</taxon>
        <taxon>Spermatophyta</taxon>
        <taxon>Magnoliopsida</taxon>
        <taxon>eudicotyledons</taxon>
        <taxon>Gunneridae</taxon>
        <taxon>Pentapetalae</taxon>
        <taxon>rosids</taxon>
        <taxon>Vitales</taxon>
        <taxon>Vitaceae</taxon>
        <taxon>Viteae</taxon>
        <taxon>Vitis</taxon>
    </lineage>
</organism>
<evidence type="ECO:0000313" key="2">
    <source>
        <dbReference type="Proteomes" id="UP000288805"/>
    </source>
</evidence>
<dbReference type="Proteomes" id="UP000288805">
    <property type="component" value="Unassembled WGS sequence"/>
</dbReference>
<comment type="caution">
    <text evidence="1">The sequence shown here is derived from an EMBL/GenBank/DDBJ whole genome shotgun (WGS) entry which is preliminary data.</text>
</comment>
<protein>
    <recommendedName>
        <fullName evidence="3">Retrotransposon Copia-like N-terminal domain-containing protein</fullName>
    </recommendedName>
</protein>